<organism evidence="1 2">
    <name type="scientific">Entomophthora muscae</name>
    <dbReference type="NCBI Taxonomy" id="34485"/>
    <lineage>
        <taxon>Eukaryota</taxon>
        <taxon>Fungi</taxon>
        <taxon>Fungi incertae sedis</taxon>
        <taxon>Zoopagomycota</taxon>
        <taxon>Entomophthoromycotina</taxon>
        <taxon>Entomophthoromycetes</taxon>
        <taxon>Entomophthorales</taxon>
        <taxon>Entomophthoraceae</taxon>
        <taxon>Entomophthora</taxon>
    </lineage>
</organism>
<name>A0ACC2SLH8_9FUNG</name>
<sequence>MTREVLAQLTHSKWASNWAVPSYKDAQLVRLELVSLTLKKTKILLADFGLAWSANKKGVPMAMNFTFAKTEHEKISSVFNKLCEFTEAFAGKRLHLVVYLSFLFYFGMGTNFKDLDRVFLGIDKVRLSLNGKEIPLRYDSVDHVIQDTLVLAGIYRVAAPPEKLLLNSVMVVSIMPDITCYNCKAWKSGKPLSKLTKLRDLKQTVDQKWVAAAPVCHLDLITPCKLTLIKRRNLIVT</sequence>
<gene>
    <name evidence="1" type="ORF">DSO57_1003272</name>
</gene>
<dbReference type="EMBL" id="QTSX02004978">
    <property type="protein sequence ID" value="KAJ9063140.1"/>
    <property type="molecule type" value="Genomic_DNA"/>
</dbReference>
<accession>A0ACC2SLH8</accession>
<reference evidence="1" key="1">
    <citation type="submission" date="2022-04" db="EMBL/GenBank/DDBJ databases">
        <title>Genome of the entomopathogenic fungus Entomophthora muscae.</title>
        <authorList>
            <person name="Elya C."/>
            <person name="Lovett B.R."/>
            <person name="Lee E."/>
            <person name="Macias A.M."/>
            <person name="Hajek A.E."/>
            <person name="De Bivort B.L."/>
            <person name="Kasson M.T."/>
            <person name="De Fine Licht H.H."/>
            <person name="Stajich J.E."/>
        </authorList>
    </citation>
    <scope>NUCLEOTIDE SEQUENCE</scope>
    <source>
        <strain evidence="1">Berkeley</strain>
    </source>
</reference>
<proteinExistence type="predicted"/>
<protein>
    <submittedName>
        <fullName evidence="1">Uncharacterized protein</fullName>
    </submittedName>
</protein>
<comment type="caution">
    <text evidence="1">The sequence shown here is derived from an EMBL/GenBank/DDBJ whole genome shotgun (WGS) entry which is preliminary data.</text>
</comment>
<evidence type="ECO:0000313" key="2">
    <source>
        <dbReference type="Proteomes" id="UP001165960"/>
    </source>
</evidence>
<evidence type="ECO:0000313" key="1">
    <source>
        <dbReference type="EMBL" id="KAJ9063140.1"/>
    </source>
</evidence>
<dbReference type="Proteomes" id="UP001165960">
    <property type="component" value="Unassembled WGS sequence"/>
</dbReference>
<keyword evidence="2" id="KW-1185">Reference proteome</keyword>